<name>A0A979FT18_HYAAZ</name>
<feature type="region of interest" description="Disordered" evidence="13">
    <location>
        <begin position="1396"/>
        <end position="1478"/>
    </location>
</feature>
<keyword evidence="6 14" id="KW-1133">Transmembrane helix</keyword>
<feature type="region of interest" description="Disordered" evidence="13">
    <location>
        <begin position="1532"/>
        <end position="1600"/>
    </location>
</feature>
<comment type="similarity">
    <text evidence="3">Belongs to the CD36 family.</text>
</comment>
<protein>
    <recommendedName>
        <fullName evidence="11">Scavenger receptor class B member 1</fullName>
    </recommendedName>
    <alternativeName>
        <fullName evidence="12">SR-BI</fullName>
    </alternativeName>
</protein>
<evidence type="ECO:0000256" key="5">
    <source>
        <dbReference type="ARBA" id="ARBA00022692"/>
    </source>
</evidence>
<keyword evidence="8" id="KW-1015">Disulfide bond</keyword>
<feature type="region of interest" description="Disordered" evidence="13">
    <location>
        <begin position="1493"/>
        <end position="1518"/>
    </location>
</feature>
<feature type="compositionally biased region" description="Polar residues" evidence="13">
    <location>
        <begin position="1419"/>
        <end position="1432"/>
    </location>
</feature>
<dbReference type="GO" id="GO:0005901">
    <property type="term" value="C:caveola"/>
    <property type="evidence" value="ECO:0007669"/>
    <property type="project" value="UniProtKB-SubCell"/>
</dbReference>
<feature type="compositionally biased region" description="Basic and acidic residues" evidence="13">
    <location>
        <begin position="1536"/>
        <end position="1549"/>
    </location>
</feature>
<dbReference type="RefSeq" id="XP_047740331.1">
    <property type="nucleotide sequence ID" value="XM_047884375.1"/>
</dbReference>
<dbReference type="OrthoDB" id="18585at2759"/>
<feature type="compositionally biased region" description="Low complexity" evidence="13">
    <location>
        <begin position="1396"/>
        <end position="1415"/>
    </location>
</feature>
<comment type="subcellular location">
    <subcellularLocation>
        <location evidence="2">Cell membrane</location>
        <topology evidence="2">Multi-pass membrane protein</topology>
    </subcellularLocation>
    <subcellularLocation>
        <location evidence="1">Membrane</location>
        <location evidence="1">Caveola</location>
        <topology evidence="1">Multi-pass membrane protein</topology>
    </subcellularLocation>
</comment>
<evidence type="ECO:0000256" key="14">
    <source>
        <dbReference type="SAM" id="Phobius"/>
    </source>
</evidence>
<evidence type="ECO:0000313" key="15">
    <source>
        <dbReference type="Proteomes" id="UP000694843"/>
    </source>
</evidence>
<accession>A0A979FT18</accession>
<feature type="region of interest" description="Disordered" evidence="13">
    <location>
        <begin position="32"/>
        <end position="63"/>
    </location>
</feature>
<organism evidence="15 16">
    <name type="scientific">Hyalella azteca</name>
    <name type="common">Amphipod</name>
    <dbReference type="NCBI Taxonomy" id="294128"/>
    <lineage>
        <taxon>Eukaryota</taxon>
        <taxon>Metazoa</taxon>
        <taxon>Ecdysozoa</taxon>
        <taxon>Arthropoda</taxon>
        <taxon>Crustacea</taxon>
        <taxon>Multicrustacea</taxon>
        <taxon>Malacostraca</taxon>
        <taxon>Eumalacostraca</taxon>
        <taxon>Peracarida</taxon>
        <taxon>Amphipoda</taxon>
        <taxon>Senticaudata</taxon>
        <taxon>Talitrida</taxon>
        <taxon>Talitroidea</taxon>
        <taxon>Hyalellidae</taxon>
        <taxon>Hyalella</taxon>
    </lineage>
</organism>
<feature type="region of interest" description="Disordered" evidence="13">
    <location>
        <begin position="1271"/>
        <end position="1301"/>
    </location>
</feature>
<feature type="region of interest" description="Disordered" evidence="13">
    <location>
        <begin position="955"/>
        <end position="1103"/>
    </location>
</feature>
<dbReference type="PRINTS" id="PR01609">
    <property type="entry name" value="CD36FAMILY"/>
</dbReference>
<dbReference type="Proteomes" id="UP000694843">
    <property type="component" value="Unplaced"/>
</dbReference>
<dbReference type="KEGG" id="hazt:108669700"/>
<keyword evidence="4" id="KW-1003">Cell membrane</keyword>
<evidence type="ECO:0000256" key="9">
    <source>
        <dbReference type="ARBA" id="ARBA00023170"/>
    </source>
</evidence>
<dbReference type="InterPro" id="IPR002159">
    <property type="entry name" value="CD36_fam"/>
</dbReference>
<evidence type="ECO:0000256" key="2">
    <source>
        <dbReference type="ARBA" id="ARBA00004651"/>
    </source>
</evidence>
<keyword evidence="9" id="KW-0675">Receptor</keyword>
<feature type="compositionally biased region" description="Low complexity" evidence="13">
    <location>
        <begin position="959"/>
        <end position="975"/>
    </location>
</feature>
<feature type="transmembrane region" description="Helical" evidence="14">
    <location>
        <begin position="1240"/>
        <end position="1266"/>
    </location>
</feature>
<dbReference type="GeneID" id="108669700"/>
<evidence type="ECO:0000256" key="3">
    <source>
        <dbReference type="ARBA" id="ARBA00010532"/>
    </source>
</evidence>
<keyword evidence="10" id="KW-0325">Glycoprotein</keyword>
<evidence type="ECO:0000256" key="12">
    <source>
        <dbReference type="ARBA" id="ARBA00042244"/>
    </source>
</evidence>
<gene>
    <name evidence="16" type="primary">LOC108669700</name>
</gene>
<evidence type="ECO:0000256" key="6">
    <source>
        <dbReference type="ARBA" id="ARBA00022989"/>
    </source>
</evidence>
<dbReference type="PANTHER" id="PTHR11923">
    <property type="entry name" value="SCAVENGER RECEPTOR CLASS B TYPE-1 SR-B1"/>
    <property type="match status" value="1"/>
</dbReference>
<reference evidence="16" key="1">
    <citation type="submission" date="2025-08" db="UniProtKB">
        <authorList>
            <consortium name="RefSeq"/>
        </authorList>
    </citation>
    <scope>IDENTIFICATION</scope>
    <source>
        <tissue evidence="16">Whole organism</tissue>
    </source>
</reference>
<feature type="compositionally biased region" description="Polar residues" evidence="13">
    <location>
        <begin position="1449"/>
        <end position="1474"/>
    </location>
</feature>
<dbReference type="GO" id="GO:0005044">
    <property type="term" value="F:scavenger receptor activity"/>
    <property type="evidence" value="ECO:0007669"/>
    <property type="project" value="TreeGrafter"/>
</dbReference>
<feature type="compositionally biased region" description="Polar residues" evidence="13">
    <location>
        <begin position="981"/>
        <end position="997"/>
    </location>
</feature>
<dbReference type="Pfam" id="PF01130">
    <property type="entry name" value="CD36"/>
    <property type="match status" value="3"/>
</dbReference>
<evidence type="ECO:0000256" key="1">
    <source>
        <dbReference type="ARBA" id="ARBA00004189"/>
    </source>
</evidence>
<evidence type="ECO:0000256" key="10">
    <source>
        <dbReference type="ARBA" id="ARBA00023180"/>
    </source>
</evidence>
<evidence type="ECO:0000256" key="4">
    <source>
        <dbReference type="ARBA" id="ARBA00022475"/>
    </source>
</evidence>
<keyword evidence="15" id="KW-1185">Reference proteome</keyword>
<sequence length="1600" mass="175618">MSEQFPTSTAVPTAIIPTISGALVLAMDPPGRADAPDTVHVGRGRRLNSKHRRRRKSSGDLRRAETLACTGELNPRGVNSMNECQPCRVEGTNNSVPAPSSRVVAQTSLYPDVQSSFPLVDSVHNLSPSANERQHCPVSHWQGSIPSVNRLLPSINSTSVSSKLDSGFSDLNSFSIPVAKTGFPVGDPNLSPPTQGSFESVIPSTHSRISSRVSSSVSSRIQRMADRVNNNKNCRLFLWFMSVLCAANIVFFILAYDKVVEMVAVSQLALHESGAKYEAWTKTPMPVYYKVTIFNLTNHEEFMAGERPRLREIGPYVYRMMDEKVNVTFHDNGTVTYRTKPTYFFEPDLSGGTEDDKLYTVNIPLVNAADAVKDSPFLKTIIQYAGIIHNFETIRHLTVMELLWGHTSKVLDWGRQFQDVPYPHLKFGLLAGFNNSAQDSYTMYTGVNNPEKMNFIHSWNGRTKLNFWEGESCNRIFGTDAGGFSPGVKPSDELWIFNGQLCRSIPLVYQKTVNRGGINAFRFVPPRNVFSYGPKNPQNSCYCSQGRCPPTGVLDMKPCYYGAAIAFSFPHFYQADSTLRHMVRGLRQRTSQSNAGQGEGDALLTEGQLQNKPHPTRRNLPPVPHIPNKRSRCRRCCCSKTCSIIGFILSLTLGLTVYFTPYFEESVNVFVLGQLPLREGSVRASMWMSGNPPLLYRMYVFNLTNPREFLAGGLPRVRELGPFTYDVSETKENVVFNGSTVTFQSKPLFKFRSDLSVPGGEDIVVHTLNIPLVNAGEMTRNIPRSFGFFRDVLSFESIQKLTVKQLLWGYNSRLLNVAKKVQNIPYPYDHFALLAGRNYTLQPVTTIDTGVDNINSVNQVLSYDWPGPRQGCNAVFGSDGSAFGPKINESSILFIYNGQFCRSLPLVFSKFLVETQGLRAMRFTLPQDVFSYSDENGQQTGTDFGNSRYRKYLAHRTPSRTPSSDGSGTSSGDTGSEFKVNLSSGRIRSRNLNRTQPPDNPFFQRPDTKPYPVWLDDASLRSSSQRLKRSKRATGSPEPGYVSTKSSLESLEPNLRTLKRSLRNVEPGSMPSEPGSLPSESGSMPSAEPGSMPSGPGSRESSYKAVYGGDNRCFCDEGRCPQDGILDMKKCIFGAPVGFSFPHFLHGDPTLGHMTRGLRPDPAKHSTEFDIFPDLGIPLRVKLRMQMNVVLDQNQALSRARHYDLIYPIFWFEAGIDSLPPSLVGKLQMAQDLPPLMKQIFVVVCGVLTVVFLVLLMAQTFVGWCSSGLSSLRSRRSKDSSSNDTITTTPESDHSLPAPDHPEIGFPQTGCYTSFASPQLSSSDVPDQLIDSHTLLPPYKTSARLTAPDSADACTIVGKRKLVGTNSLLGEGSVTPEPSEAHNLYPPEYSSVVALSSVERSDSSRSSNSSLNSAEVHQTAPSFAVTNISAPNETGRVVSCQPDTRHSRAQANLTTATQVSRSQVPTMDPSSPSYTMEHKPILSVPRIVQESLKTSAPLASPEAPDDDHDGVSVAPSAPGCCSKISDPLATSSPHVTLEDIPKPCHDDGVAYHSPPPPGARHLGGVDSMAGQPLVSSPSGGAVSSRPQAPPHLAPPLESDL</sequence>
<evidence type="ECO:0000256" key="8">
    <source>
        <dbReference type="ARBA" id="ARBA00023157"/>
    </source>
</evidence>
<evidence type="ECO:0000313" key="16">
    <source>
        <dbReference type="RefSeq" id="XP_047740331.1"/>
    </source>
</evidence>
<feature type="compositionally biased region" description="Low complexity" evidence="13">
    <location>
        <begin position="1066"/>
        <end position="1086"/>
    </location>
</feature>
<keyword evidence="5 14" id="KW-0812">Transmembrane</keyword>
<dbReference type="PANTHER" id="PTHR11923:SF110">
    <property type="entry name" value="SCAVENGER RECEPTOR CLASS B MEMBER 1"/>
    <property type="match status" value="1"/>
</dbReference>
<evidence type="ECO:0000256" key="7">
    <source>
        <dbReference type="ARBA" id="ARBA00023136"/>
    </source>
</evidence>
<feature type="compositionally biased region" description="Basic residues" evidence="13">
    <location>
        <begin position="42"/>
        <end position="56"/>
    </location>
</feature>
<keyword evidence="7 14" id="KW-0472">Membrane</keyword>
<evidence type="ECO:0000256" key="13">
    <source>
        <dbReference type="SAM" id="MobiDB-lite"/>
    </source>
</evidence>
<dbReference type="GO" id="GO:0005737">
    <property type="term" value="C:cytoplasm"/>
    <property type="evidence" value="ECO:0007669"/>
    <property type="project" value="TreeGrafter"/>
</dbReference>
<evidence type="ECO:0000256" key="11">
    <source>
        <dbReference type="ARBA" id="ARBA00040821"/>
    </source>
</evidence>
<proteinExistence type="inferred from homology"/>
<feature type="transmembrane region" description="Helical" evidence="14">
    <location>
        <begin position="236"/>
        <end position="256"/>
    </location>
</feature>